<dbReference type="PaxDb" id="4097-A0A1S3Y6J4"/>
<gene>
    <name evidence="2" type="primary">LOC107772884</name>
</gene>
<dbReference type="OrthoDB" id="10262892at2759"/>
<reference evidence="2" key="1">
    <citation type="submission" date="2025-08" db="UniProtKB">
        <authorList>
            <consortium name="RefSeq"/>
        </authorList>
    </citation>
    <scope>IDENTIFICATION</scope>
</reference>
<proteinExistence type="predicted"/>
<organism evidence="2">
    <name type="scientific">Nicotiana tabacum</name>
    <name type="common">Common tobacco</name>
    <dbReference type="NCBI Taxonomy" id="4097"/>
    <lineage>
        <taxon>Eukaryota</taxon>
        <taxon>Viridiplantae</taxon>
        <taxon>Streptophyta</taxon>
        <taxon>Embryophyta</taxon>
        <taxon>Tracheophyta</taxon>
        <taxon>Spermatophyta</taxon>
        <taxon>Magnoliopsida</taxon>
        <taxon>eudicotyledons</taxon>
        <taxon>Gunneridae</taxon>
        <taxon>Pentapetalae</taxon>
        <taxon>asterids</taxon>
        <taxon>lamiids</taxon>
        <taxon>Solanales</taxon>
        <taxon>Solanaceae</taxon>
        <taxon>Nicotianoideae</taxon>
        <taxon>Nicotianeae</taxon>
        <taxon>Nicotiana</taxon>
    </lineage>
</organism>
<sequence>MGCKITVFELGILSKLVEQNSTLSFMGCLFPKYLLLTCLTLAVARDLLVAVFNRIFELGVRILADVIVMGSGIVVRAFAWACHQDLQMPQESVPPMKQYTISISKQNIRG</sequence>
<dbReference type="AlphaFoldDB" id="A0A1S3Y6J4"/>
<dbReference type="RefSeq" id="XP_016447831.1">
    <property type="nucleotide sequence ID" value="XM_016592345.1"/>
</dbReference>
<protein>
    <submittedName>
        <fullName evidence="2">Uncharacterized protein</fullName>
    </submittedName>
</protein>
<evidence type="ECO:0000256" key="1">
    <source>
        <dbReference type="SAM" id="Phobius"/>
    </source>
</evidence>
<keyword evidence="1" id="KW-1133">Transmembrane helix</keyword>
<keyword evidence="1" id="KW-0812">Transmembrane</keyword>
<feature type="transmembrane region" description="Helical" evidence="1">
    <location>
        <begin position="62"/>
        <end position="82"/>
    </location>
</feature>
<dbReference type="KEGG" id="nta:107772884"/>
<keyword evidence="1" id="KW-0472">Membrane</keyword>
<name>A0A1S3Y6J4_TOBAC</name>
<accession>A0A1S3Y6J4</accession>
<evidence type="ECO:0000313" key="2">
    <source>
        <dbReference type="RefSeq" id="XP_016447831.1"/>
    </source>
</evidence>